<feature type="compositionally biased region" description="Basic and acidic residues" evidence="9">
    <location>
        <begin position="16"/>
        <end position="31"/>
    </location>
</feature>
<dbReference type="PANTHER" id="PTHR47784:SF9">
    <property type="entry name" value="ZN(II)2CYS6 TRANSCRIPTION FACTOR (EUROFUNG)"/>
    <property type="match status" value="1"/>
</dbReference>
<dbReference type="PROSITE" id="PS51203">
    <property type="entry name" value="CS"/>
    <property type="match status" value="1"/>
</dbReference>
<gene>
    <name evidence="12" type="ORF">PEBR_29498</name>
</gene>
<dbReference type="InterPro" id="IPR036864">
    <property type="entry name" value="Zn2-C6_fun-type_DNA-bd_sf"/>
</dbReference>
<evidence type="ECO:0000259" key="10">
    <source>
        <dbReference type="PROSITE" id="PS50048"/>
    </source>
</evidence>
<dbReference type="SUPFAM" id="SSF49764">
    <property type="entry name" value="HSP20-like chaperones"/>
    <property type="match status" value="1"/>
</dbReference>
<keyword evidence="4" id="KW-0238">DNA-binding</keyword>
<evidence type="ECO:0000256" key="2">
    <source>
        <dbReference type="ARBA" id="ARBA00022490"/>
    </source>
</evidence>
<evidence type="ECO:0000256" key="6">
    <source>
        <dbReference type="ARBA" id="ARBA00023242"/>
    </source>
</evidence>
<dbReference type="PROSITE" id="PS50048">
    <property type="entry name" value="ZN2_CY6_FUNGAL_2"/>
    <property type="match status" value="1"/>
</dbReference>
<feature type="region of interest" description="Disordered" evidence="9">
    <location>
        <begin position="1"/>
        <end position="39"/>
    </location>
</feature>
<feature type="region of interest" description="Disordered" evidence="9">
    <location>
        <begin position="188"/>
        <end position="256"/>
    </location>
</feature>
<comment type="function">
    <text evidence="7">Required for nuclear movement. May interact between microtubules and nuclei and/or may be involved in the generation of force used to move nuclei during interphase.</text>
</comment>
<dbReference type="PANTHER" id="PTHR47784">
    <property type="entry name" value="STEROL UPTAKE CONTROL PROTEIN 2"/>
    <property type="match status" value="1"/>
</dbReference>
<feature type="domain" description="Zn(2)-C6 fungal-type" evidence="10">
    <location>
        <begin position="257"/>
        <end position="287"/>
    </location>
</feature>
<evidence type="ECO:0000256" key="3">
    <source>
        <dbReference type="ARBA" id="ARBA00023015"/>
    </source>
</evidence>
<evidence type="ECO:0000256" key="5">
    <source>
        <dbReference type="ARBA" id="ARBA00023163"/>
    </source>
</evidence>
<keyword evidence="2" id="KW-0963">Cytoplasm</keyword>
<evidence type="ECO:0000256" key="4">
    <source>
        <dbReference type="ARBA" id="ARBA00023125"/>
    </source>
</evidence>
<feature type="domain" description="CS" evidence="11">
    <location>
        <begin position="33"/>
        <end position="127"/>
    </location>
</feature>
<dbReference type="InterPro" id="IPR001138">
    <property type="entry name" value="Zn2Cys6_DnaBD"/>
</dbReference>
<feature type="compositionally biased region" description="Basic and acidic residues" evidence="9">
    <location>
        <begin position="236"/>
        <end position="245"/>
    </location>
</feature>
<dbReference type="Pfam" id="PF04969">
    <property type="entry name" value="CS"/>
    <property type="match status" value="1"/>
</dbReference>
<comment type="subcellular location">
    <subcellularLocation>
        <location evidence="1">Cytoplasm</location>
    </subcellularLocation>
</comment>
<keyword evidence="6" id="KW-0539">Nucleus</keyword>
<dbReference type="GO" id="GO:0008270">
    <property type="term" value="F:zinc ion binding"/>
    <property type="evidence" value="ECO:0007669"/>
    <property type="project" value="InterPro"/>
</dbReference>
<accession>A0A1S9RH38</accession>
<evidence type="ECO:0000259" key="11">
    <source>
        <dbReference type="PROSITE" id="PS51203"/>
    </source>
</evidence>
<dbReference type="PROSITE" id="PS00463">
    <property type="entry name" value="ZN2_CY6_FUNGAL_1"/>
    <property type="match status" value="1"/>
</dbReference>
<dbReference type="FunFam" id="2.60.40.790:FF:000001">
    <property type="entry name" value="Nuclear migration protein nudC"/>
    <property type="match status" value="1"/>
</dbReference>
<evidence type="ECO:0000313" key="13">
    <source>
        <dbReference type="Proteomes" id="UP000190744"/>
    </source>
</evidence>
<dbReference type="SUPFAM" id="SSF57701">
    <property type="entry name" value="Zn2/Cys6 DNA-binding domain"/>
    <property type="match status" value="1"/>
</dbReference>
<dbReference type="SMART" id="SM00066">
    <property type="entry name" value="GAL4"/>
    <property type="match status" value="1"/>
</dbReference>
<dbReference type="AlphaFoldDB" id="A0A1S9RH38"/>
<evidence type="ECO:0000256" key="1">
    <source>
        <dbReference type="ARBA" id="ARBA00004496"/>
    </source>
</evidence>
<keyword evidence="5" id="KW-0804">Transcription</keyword>
<dbReference type="GO" id="GO:0003677">
    <property type="term" value="F:DNA binding"/>
    <property type="evidence" value="ECO:0007669"/>
    <property type="project" value="UniProtKB-KW"/>
</dbReference>
<sequence>MSSAGLEQDLSPAELAQRDQTEKDRKAREEAEQAQLPYQWTQTIRDVDVTAPIPSNIKGRDMEVTLTKTKIRVAIKGQEPIIEGDFPHPILVDESSWTLETTSKPPGKEVSIHLDKVSKVEWWPHVVKSAPKIDVTKITPENSSLSDLDGETRAMVEKMMYDQRQKEMGGPTSDEQQKMDLLKKFQEQHPVKTNPPTNPSMRQSKSRQDPPGPMQGQRIVFRIPDYKSKTALPHGSTEEPGERAYHSRRSHRKSRGGCANCKQRRVKCDETKPQCLRCQKHNVDCDYTTPPDRSKPQQDMIARFFMKCPDLMSRESLSSSMSLVLVAEKLIEVLQLSSAASGPGLKSRPGSQSTGRLLEALQHFNLTTVASYSSQKNPSKMDIMRIKMTQLAFETPFLMHAIIGTATTHLCSVVPDNGQYRITEAHHWAQAIRQYAAEVSTGITKENMDKLYSTCILLTVHSFMLDTFNPRTSFVFSNDPTALNWLLLQSGLRYLLERTRPWMYESIWFSTFMDSRKPQIDFEDKRPGRVGLDPDFADLCGIDESSTVDNNPYLWPLRMLTWLLILEMSPQSSQTYNMWMGRLEPEYYDCLLAKDPPALVLLAWWLALICHVDEWWMENRARSECTAICMLLEDSLDPLVLKLLEFPAESCGYLLRHVQERTAFELSDDVPLDLLIEADLPR</sequence>
<dbReference type="Pfam" id="PF00172">
    <property type="entry name" value="Zn_clus"/>
    <property type="match status" value="1"/>
</dbReference>
<dbReference type="InterPro" id="IPR007052">
    <property type="entry name" value="CS_dom"/>
</dbReference>
<evidence type="ECO:0000313" key="12">
    <source>
        <dbReference type="EMBL" id="OOQ84676.1"/>
    </source>
</evidence>
<dbReference type="EMBL" id="LJBN01000177">
    <property type="protein sequence ID" value="OOQ84676.1"/>
    <property type="molecule type" value="Genomic_DNA"/>
</dbReference>
<dbReference type="InterPro" id="IPR008978">
    <property type="entry name" value="HSP20-like_chaperone"/>
</dbReference>
<evidence type="ECO:0000256" key="9">
    <source>
        <dbReference type="SAM" id="MobiDB-lite"/>
    </source>
</evidence>
<protein>
    <recommendedName>
        <fullName evidence="8">Nuclear movement protein nudC</fullName>
    </recommendedName>
</protein>
<organism evidence="12 13">
    <name type="scientific">Penicillium brasilianum</name>
    <dbReference type="NCBI Taxonomy" id="104259"/>
    <lineage>
        <taxon>Eukaryota</taxon>
        <taxon>Fungi</taxon>
        <taxon>Dikarya</taxon>
        <taxon>Ascomycota</taxon>
        <taxon>Pezizomycotina</taxon>
        <taxon>Eurotiomycetes</taxon>
        <taxon>Eurotiomycetidae</taxon>
        <taxon>Eurotiales</taxon>
        <taxon>Aspergillaceae</taxon>
        <taxon>Penicillium</taxon>
    </lineage>
</organism>
<dbReference type="CDD" id="cd00067">
    <property type="entry name" value="GAL4"/>
    <property type="match status" value="1"/>
</dbReference>
<dbReference type="Proteomes" id="UP000190744">
    <property type="component" value="Unassembled WGS sequence"/>
</dbReference>
<dbReference type="GO" id="GO:0005737">
    <property type="term" value="C:cytoplasm"/>
    <property type="evidence" value="ECO:0007669"/>
    <property type="project" value="UniProtKB-SubCell"/>
</dbReference>
<keyword evidence="3" id="KW-0805">Transcription regulation</keyword>
<feature type="compositionally biased region" description="Basic residues" evidence="9">
    <location>
        <begin position="246"/>
        <end position="255"/>
    </location>
</feature>
<dbReference type="CDD" id="cd06467">
    <property type="entry name" value="p23_NUDC_like"/>
    <property type="match status" value="1"/>
</dbReference>
<name>A0A1S9RH38_PENBI</name>
<dbReference type="InterPro" id="IPR053157">
    <property type="entry name" value="Sterol_Uptake_Regulator"/>
</dbReference>
<dbReference type="GO" id="GO:0001228">
    <property type="term" value="F:DNA-binding transcription activator activity, RNA polymerase II-specific"/>
    <property type="evidence" value="ECO:0007669"/>
    <property type="project" value="TreeGrafter"/>
</dbReference>
<reference evidence="13" key="1">
    <citation type="submission" date="2015-09" db="EMBL/GenBank/DDBJ databases">
        <authorList>
            <person name="Fill T.P."/>
            <person name="Baretta J.F."/>
            <person name="de Almeida L.G."/>
            <person name="Rocha M."/>
            <person name="de Souza D.H."/>
            <person name="Malavazi I."/>
            <person name="Cerdeira L.T."/>
            <person name="Hong H."/>
            <person name="Samborskyy M."/>
            <person name="de Vasconcelos A.T."/>
            <person name="Leadlay P."/>
            <person name="Rodrigues-Filho E."/>
        </authorList>
    </citation>
    <scope>NUCLEOTIDE SEQUENCE [LARGE SCALE GENOMIC DNA]</scope>
    <source>
        <strain evidence="13">LaBioMMi 136</strain>
    </source>
</reference>
<comment type="caution">
    <text evidence="12">The sequence shown here is derived from an EMBL/GenBank/DDBJ whole genome shotgun (WGS) entry which is preliminary data.</text>
</comment>
<dbReference type="Gene3D" id="2.60.40.790">
    <property type="match status" value="1"/>
</dbReference>
<proteinExistence type="predicted"/>
<evidence type="ECO:0000256" key="7">
    <source>
        <dbReference type="ARBA" id="ARBA00059400"/>
    </source>
</evidence>
<evidence type="ECO:0000256" key="8">
    <source>
        <dbReference type="ARBA" id="ARBA00068398"/>
    </source>
</evidence>
<dbReference type="Gene3D" id="4.10.240.10">
    <property type="entry name" value="Zn(2)-C6 fungal-type DNA-binding domain"/>
    <property type="match status" value="1"/>
</dbReference>